<dbReference type="GO" id="GO:0005886">
    <property type="term" value="C:plasma membrane"/>
    <property type="evidence" value="ECO:0007669"/>
    <property type="project" value="UniProtKB-SubCell"/>
</dbReference>
<evidence type="ECO:0000313" key="16">
    <source>
        <dbReference type="EMBL" id="OAB41992.1"/>
    </source>
</evidence>
<name>A0A168KGY3_9BACL</name>
<dbReference type="InterPro" id="IPR050351">
    <property type="entry name" value="BphY/WalK/GraS-like"/>
</dbReference>
<dbReference type="Pfam" id="PF02518">
    <property type="entry name" value="HATPase_c"/>
    <property type="match status" value="1"/>
</dbReference>
<evidence type="ECO:0000256" key="4">
    <source>
        <dbReference type="ARBA" id="ARBA00022475"/>
    </source>
</evidence>
<evidence type="ECO:0000256" key="12">
    <source>
        <dbReference type="ARBA" id="ARBA00023012"/>
    </source>
</evidence>
<dbReference type="GO" id="GO:0016036">
    <property type="term" value="P:cellular response to phosphate starvation"/>
    <property type="evidence" value="ECO:0007669"/>
    <property type="project" value="TreeGrafter"/>
</dbReference>
<keyword evidence="9 16" id="KW-0418">Kinase</keyword>
<keyword evidence="5" id="KW-0597">Phosphoprotein</keyword>
<evidence type="ECO:0000256" key="2">
    <source>
        <dbReference type="ARBA" id="ARBA00004651"/>
    </source>
</evidence>
<accession>A0A168KGY3</accession>
<proteinExistence type="predicted"/>
<evidence type="ECO:0000256" key="6">
    <source>
        <dbReference type="ARBA" id="ARBA00022679"/>
    </source>
</evidence>
<evidence type="ECO:0000256" key="3">
    <source>
        <dbReference type="ARBA" id="ARBA00012438"/>
    </source>
</evidence>
<evidence type="ECO:0000256" key="7">
    <source>
        <dbReference type="ARBA" id="ARBA00022692"/>
    </source>
</evidence>
<comment type="catalytic activity">
    <reaction evidence="1">
        <text>ATP + protein L-histidine = ADP + protein N-phospho-L-histidine.</text>
        <dbReference type="EC" id="2.7.13.3"/>
    </reaction>
</comment>
<evidence type="ECO:0000256" key="13">
    <source>
        <dbReference type="ARBA" id="ARBA00023136"/>
    </source>
</evidence>
<dbReference type="SMART" id="SM00387">
    <property type="entry name" value="HATPase_c"/>
    <property type="match status" value="1"/>
</dbReference>
<dbReference type="GO" id="GO:0005524">
    <property type="term" value="F:ATP binding"/>
    <property type="evidence" value="ECO:0007669"/>
    <property type="project" value="UniProtKB-KW"/>
</dbReference>
<dbReference type="PANTHER" id="PTHR45453">
    <property type="entry name" value="PHOSPHATE REGULON SENSOR PROTEIN PHOR"/>
    <property type="match status" value="1"/>
</dbReference>
<dbReference type="RefSeq" id="WP_068533827.1">
    <property type="nucleotide sequence ID" value="NZ_LVJH01000025.1"/>
</dbReference>
<dbReference type="SUPFAM" id="SSF55874">
    <property type="entry name" value="ATPase domain of HSP90 chaperone/DNA topoisomerase II/histidine kinase"/>
    <property type="match status" value="1"/>
</dbReference>
<feature type="domain" description="Histidine kinase" evidence="15">
    <location>
        <begin position="126"/>
        <end position="334"/>
    </location>
</feature>
<dbReference type="GO" id="GO:0004721">
    <property type="term" value="F:phosphoprotein phosphatase activity"/>
    <property type="evidence" value="ECO:0007669"/>
    <property type="project" value="TreeGrafter"/>
</dbReference>
<keyword evidence="13 14" id="KW-0472">Membrane</keyword>
<keyword evidence="7 14" id="KW-0812">Transmembrane</keyword>
<sequence length="338" mass="39239">MTPSTYIKDRALLLVLHVVCMLFAVIFLKSVDNPNSVIGLMLLIWFVILTTYLTVHYVSRRKYLKQLQELSDSLEQRYLLAEVMDKPFRLEDLEYYKLIKSANKSMIEQVTKVKNERKEYKEYIEQWVHEIKTPIAAIKLICENQKSDVTRKVLMELERTDQYVEQALYYARSEQVEKDYLIKEISLSDCVHAAIMKNKQLLIQNSIQIHTEELDRTVYSDSKWIEFMINQLLINAVKYRKQGQEPSMISFSTEEVKNGIGLVIRDNGLGIAENELPRVFDKGFTGSNGRQTQQSTGIGLYLCRRLCDKLGLEITISSAPNEYTALTIFFPIGTLYLM</sequence>
<dbReference type="AlphaFoldDB" id="A0A168KGY3"/>
<protein>
    <recommendedName>
        <fullName evidence="3">histidine kinase</fullName>
        <ecNumber evidence="3">2.7.13.3</ecNumber>
    </recommendedName>
</protein>
<dbReference type="GO" id="GO:0000155">
    <property type="term" value="F:phosphorelay sensor kinase activity"/>
    <property type="evidence" value="ECO:0007669"/>
    <property type="project" value="InterPro"/>
</dbReference>
<evidence type="ECO:0000256" key="11">
    <source>
        <dbReference type="ARBA" id="ARBA00022989"/>
    </source>
</evidence>
<keyword evidence="6" id="KW-0808">Transferase</keyword>
<dbReference type="InterPro" id="IPR004358">
    <property type="entry name" value="Sig_transdc_His_kin-like_C"/>
</dbReference>
<feature type="transmembrane region" description="Helical" evidence="14">
    <location>
        <begin position="37"/>
        <end position="58"/>
    </location>
</feature>
<comment type="subcellular location">
    <subcellularLocation>
        <location evidence="2">Cell membrane</location>
        <topology evidence="2">Multi-pass membrane protein</topology>
    </subcellularLocation>
</comment>
<dbReference type="STRING" id="494026.PGLA_14310"/>
<dbReference type="EMBL" id="LVJH01000025">
    <property type="protein sequence ID" value="OAB41992.1"/>
    <property type="molecule type" value="Genomic_DNA"/>
</dbReference>
<evidence type="ECO:0000256" key="1">
    <source>
        <dbReference type="ARBA" id="ARBA00000085"/>
    </source>
</evidence>
<reference evidence="16 17" key="1">
    <citation type="submission" date="2016-03" db="EMBL/GenBank/DDBJ databases">
        <title>Draft genome sequence of Paenibacillus glacialis DSM 22343.</title>
        <authorList>
            <person name="Shin S.-K."/>
            <person name="Yi H."/>
        </authorList>
    </citation>
    <scope>NUCLEOTIDE SEQUENCE [LARGE SCALE GENOMIC DNA]</scope>
    <source>
        <strain evidence="16 17">DSM 22343</strain>
    </source>
</reference>
<dbReference type="InterPro" id="IPR005467">
    <property type="entry name" value="His_kinase_dom"/>
</dbReference>
<evidence type="ECO:0000313" key="17">
    <source>
        <dbReference type="Proteomes" id="UP000076967"/>
    </source>
</evidence>
<dbReference type="PRINTS" id="PR00344">
    <property type="entry name" value="BCTRLSENSOR"/>
</dbReference>
<dbReference type="InterPro" id="IPR036890">
    <property type="entry name" value="HATPase_C_sf"/>
</dbReference>
<dbReference type="OrthoDB" id="9780487at2"/>
<evidence type="ECO:0000256" key="8">
    <source>
        <dbReference type="ARBA" id="ARBA00022741"/>
    </source>
</evidence>
<evidence type="ECO:0000256" key="10">
    <source>
        <dbReference type="ARBA" id="ARBA00022840"/>
    </source>
</evidence>
<organism evidence="16 17">
    <name type="scientific">Paenibacillus glacialis</name>
    <dbReference type="NCBI Taxonomy" id="494026"/>
    <lineage>
        <taxon>Bacteria</taxon>
        <taxon>Bacillati</taxon>
        <taxon>Bacillota</taxon>
        <taxon>Bacilli</taxon>
        <taxon>Bacillales</taxon>
        <taxon>Paenibacillaceae</taxon>
        <taxon>Paenibacillus</taxon>
    </lineage>
</organism>
<dbReference type="InterPro" id="IPR003594">
    <property type="entry name" value="HATPase_dom"/>
</dbReference>
<dbReference type="PROSITE" id="PS50109">
    <property type="entry name" value="HIS_KIN"/>
    <property type="match status" value="1"/>
</dbReference>
<evidence type="ECO:0000259" key="15">
    <source>
        <dbReference type="PROSITE" id="PS50109"/>
    </source>
</evidence>
<evidence type="ECO:0000256" key="14">
    <source>
        <dbReference type="SAM" id="Phobius"/>
    </source>
</evidence>
<dbReference type="PANTHER" id="PTHR45453:SF2">
    <property type="entry name" value="HISTIDINE KINASE"/>
    <property type="match status" value="1"/>
</dbReference>
<comment type="caution">
    <text evidence="16">The sequence shown here is derived from an EMBL/GenBank/DDBJ whole genome shotgun (WGS) entry which is preliminary data.</text>
</comment>
<keyword evidence="4" id="KW-1003">Cell membrane</keyword>
<keyword evidence="12" id="KW-0902">Two-component regulatory system</keyword>
<dbReference type="EC" id="2.7.13.3" evidence="3"/>
<feature type="transmembrane region" description="Helical" evidence="14">
    <location>
        <begin position="12"/>
        <end position="31"/>
    </location>
</feature>
<dbReference type="InterPro" id="IPR003661">
    <property type="entry name" value="HisK_dim/P_dom"/>
</dbReference>
<keyword evidence="10" id="KW-0067">ATP-binding</keyword>
<evidence type="ECO:0000256" key="9">
    <source>
        <dbReference type="ARBA" id="ARBA00022777"/>
    </source>
</evidence>
<keyword evidence="11 14" id="KW-1133">Transmembrane helix</keyword>
<dbReference type="SUPFAM" id="SSF47384">
    <property type="entry name" value="Homodimeric domain of signal transducing histidine kinase"/>
    <property type="match status" value="1"/>
</dbReference>
<dbReference type="CDD" id="cd00082">
    <property type="entry name" value="HisKA"/>
    <property type="match status" value="1"/>
</dbReference>
<gene>
    <name evidence="16" type="ORF">PGLA_14310</name>
</gene>
<dbReference type="Gene3D" id="3.30.565.10">
    <property type="entry name" value="Histidine kinase-like ATPase, C-terminal domain"/>
    <property type="match status" value="1"/>
</dbReference>
<dbReference type="Proteomes" id="UP000076967">
    <property type="component" value="Unassembled WGS sequence"/>
</dbReference>
<keyword evidence="8" id="KW-0547">Nucleotide-binding</keyword>
<keyword evidence="17" id="KW-1185">Reference proteome</keyword>
<evidence type="ECO:0000256" key="5">
    <source>
        <dbReference type="ARBA" id="ARBA00022553"/>
    </source>
</evidence>
<dbReference type="InterPro" id="IPR036097">
    <property type="entry name" value="HisK_dim/P_sf"/>
</dbReference>